<evidence type="ECO:0000256" key="3">
    <source>
        <dbReference type="ARBA" id="ARBA00022679"/>
    </source>
</evidence>
<dbReference type="Pfam" id="PF01098">
    <property type="entry name" value="FTSW_RODA_SPOVE"/>
    <property type="match status" value="1"/>
</dbReference>
<keyword evidence="8 17" id="KW-0472">Membrane</keyword>
<comment type="catalytic activity">
    <reaction evidence="15">
        <text>[GlcNAc-(1-&gt;4)-Mur2Ac(oyl-L-Ala-gamma-D-Glu-L-Lys-D-Ala-D-Ala)](n)-di-trans,octa-cis-undecaprenyl diphosphate + beta-D-GlcNAc-(1-&gt;4)-Mur2Ac(oyl-L-Ala-gamma-D-Glu-L-Lys-D-Ala-D-Ala)-di-trans,octa-cis-undecaprenyl diphosphate = [GlcNAc-(1-&gt;4)-Mur2Ac(oyl-L-Ala-gamma-D-Glu-L-Lys-D-Ala-D-Ala)](n+1)-di-trans,octa-cis-undecaprenyl diphosphate + di-trans,octa-cis-undecaprenyl diphosphate + H(+)</text>
        <dbReference type="Rhea" id="RHEA:23708"/>
        <dbReference type="Rhea" id="RHEA-COMP:9602"/>
        <dbReference type="Rhea" id="RHEA-COMP:9603"/>
        <dbReference type="ChEBI" id="CHEBI:15378"/>
        <dbReference type="ChEBI" id="CHEBI:58405"/>
        <dbReference type="ChEBI" id="CHEBI:60033"/>
        <dbReference type="ChEBI" id="CHEBI:78435"/>
        <dbReference type="EC" id="2.4.99.28"/>
    </reaction>
</comment>
<evidence type="ECO:0000313" key="19">
    <source>
        <dbReference type="Proteomes" id="UP000242164"/>
    </source>
</evidence>
<dbReference type="EC" id="2.4.99.28" evidence="14"/>
<evidence type="ECO:0000256" key="7">
    <source>
        <dbReference type="ARBA" id="ARBA00022989"/>
    </source>
</evidence>
<keyword evidence="6" id="KW-0573">Peptidoglycan synthesis</keyword>
<feature type="transmembrane region" description="Helical" evidence="17">
    <location>
        <begin position="267"/>
        <end position="293"/>
    </location>
</feature>
<feature type="transmembrane region" description="Helical" evidence="17">
    <location>
        <begin position="339"/>
        <end position="363"/>
    </location>
</feature>
<feature type="transmembrane region" description="Helical" evidence="17">
    <location>
        <begin position="189"/>
        <end position="208"/>
    </location>
</feature>
<organism evidence="18 19">
    <name type="scientific">Bacillus cytotoxicus</name>
    <dbReference type="NCBI Taxonomy" id="580165"/>
    <lineage>
        <taxon>Bacteria</taxon>
        <taxon>Bacillati</taxon>
        <taxon>Bacillota</taxon>
        <taxon>Bacilli</taxon>
        <taxon>Bacillales</taxon>
        <taxon>Bacillaceae</taxon>
        <taxon>Bacillus</taxon>
        <taxon>Bacillus cereus group</taxon>
    </lineage>
</organism>
<evidence type="ECO:0000256" key="12">
    <source>
        <dbReference type="ARBA" id="ARBA00041185"/>
    </source>
</evidence>
<dbReference type="PANTHER" id="PTHR30474:SF2">
    <property type="entry name" value="PEPTIDOGLYCAN GLYCOSYLTRANSFERASE FTSW-RELATED"/>
    <property type="match status" value="1"/>
</dbReference>
<dbReference type="GO" id="GO:0005886">
    <property type="term" value="C:plasma membrane"/>
    <property type="evidence" value="ECO:0007669"/>
    <property type="project" value="TreeGrafter"/>
</dbReference>
<feature type="transmembrane region" description="Helical" evidence="17">
    <location>
        <begin position="76"/>
        <end position="94"/>
    </location>
</feature>
<dbReference type="GO" id="GO:0009252">
    <property type="term" value="P:peptidoglycan biosynthetic process"/>
    <property type="evidence" value="ECO:0007669"/>
    <property type="project" value="UniProtKB-KW"/>
</dbReference>
<accession>A0AAX2CDC1</accession>
<keyword evidence="4 17" id="KW-0812">Transmembrane</keyword>
<dbReference type="GO" id="GO:0032153">
    <property type="term" value="C:cell division site"/>
    <property type="evidence" value="ECO:0007669"/>
    <property type="project" value="TreeGrafter"/>
</dbReference>
<evidence type="ECO:0000256" key="15">
    <source>
        <dbReference type="ARBA" id="ARBA00049902"/>
    </source>
</evidence>
<dbReference type="GO" id="GO:0008955">
    <property type="term" value="F:peptidoglycan glycosyltransferase activity"/>
    <property type="evidence" value="ECO:0007669"/>
    <property type="project" value="UniProtKB-EC"/>
</dbReference>
<keyword evidence="5" id="KW-0133">Cell shape</keyword>
<dbReference type="PANTHER" id="PTHR30474">
    <property type="entry name" value="CELL CYCLE PROTEIN"/>
    <property type="match status" value="1"/>
</dbReference>
<reference evidence="18 19" key="1">
    <citation type="submission" date="2016-08" db="EMBL/GenBank/DDBJ databases">
        <authorList>
            <person name="Loux V."/>
            <person name="Rue O."/>
        </authorList>
    </citation>
    <scope>NUCLEOTIDE SEQUENCE [LARGE SCALE GENOMIC DNA]</scope>
    <source>
        <strain evidence="18 19">AFSSA_08CEB44bac</strain>
    </source>
</reference>
<feature type="transmembrane region" description="Helical" evidence="17">
    <location>
        <begin position="140"/>
        <end position="156"/>
    </location>
</feature>
<evidence type="ECO:0000256" key="11">
    <source>
        <dbReference type="ARBA" id="ARBA00038053"/>
    </source>
</evidence>
<evidence type="ECO:0000256" key="4">
    <source>
        <dbReference type="ARBA" id="ARBA00022692"/>
    </source>
</evidence>
<feature type="transmembrane region" description="Helical" evidence="17">
    <location>
        <begin position="162"/>
        <end position="182"/>
    </location>
</feature>
<dbReference type="GO" id="GO:0051301">
    <property type="term" value="P:cell division"/>
    <property type="evidence" value="ECO:0007669"/>
    <property type="project" value="InterPro"/>
</dbReference>
<feature type="transmembrane region" description="Helical" evidence="17">
    <location>
        <begin position="51"/>
        <end position="69"/>
    </location>
</feature>
<comment type="function">
    <text evidence="16">Peptidoglycan polymerase that is essential for cell division.</text>
</comment>
<evidence type="ECO:0000256" key="13">
    <source>
        <dbReference type="ARBA" id="ARBA00041418"/>
    </source>
</evidence>
<evidence type="ECO:0000256" key="5">
    <source>
        <dbReference type="ARBA" id="ARBA00022960"/>
    </source>
</evidence>
<comment type="subcellular location">
    <subcellularLocation>
        <location evidence="1">Membrane</location>
        <topology evidence="1">Multi-pass membrane protein</topology>
    </subcellularLocation>
</comment>
<sequence>MKEFVKQIDYALLLPLVLVSTLGIIMLYSASSIVAITHYELPSHYFFQSQLHKLLIGGVYLFICMFIPFKFWKKRFISVCIVVFSITLLCLVLWKGKVVNNAQSWIFGIQPAEFTKLGMIIVVARFFAIRQELGKPYWEGIGKIILFLSVIFFLIYKQPNLGSALLIVATSFSIFFCSGISIKYLIKRILFTSVLTVPILYAFIKYGLSEVQMKRITTILNPFDDPQTSGYQLINSFIAIGSGGIIGSGFGNSIQKRGFLPEPHTDFIMAIISEELGFIGVFLILMGLLLLVIRALRISQKCPDLFGSLLAIGIGCMIGIQTIVNLGGITGIIPLTGTPLPFVSFGGSSFITNLIAVGILMNISKSTRLHNDMFSSNGTNA</sequence>
<dbReference type="InterPro" id="IPR001182">
    <property type="entry name" value="FtsW/RodA"/>
</dbReference>
<comment type="caution">
    <text evidence="18">The sequence shown here is derived from an EMBL/GenBank/DDBJ whole genome shotgun (WGS) entry which is preliminary data.</text>
</comment>
<evidence type="ECO:0000256" key="14">
    <source>
        <dbReference type="ARBA" id="ARBA00044770"/>
    </source>
</evidence>
<evidence type="ECO:0000256" key="17">
    <source>
        <dbReference type="SAM" id="Phobius"/>
    </source>
</evidence>
<proteinExistence type="inferred from homology"/>
<evidence type="ECO:0000256" key="16">
    <source>
        <dbReference type="ARBA" id="ARBA00049966"/>
    </source>
</evidence>
<dbReference type="GeneID" id="33896106"/>
<evidence type="ECO:0000256" key="10">
    <source>
        <dbReference type="ARBA" id="ARBA00033270"/>
    </source>
</evidence>
<evidence type="ECO:0000256" key="2">
    <source>
        <dbReference type="ARBA" id="ARBA00022676"/>
    </source>
</evidence>
<dbReference type="AlphaFoldDB" id="A0AAX2CDC1"/>
<dbReference type="Proteomes" id="UP000242164">
    <property type="component" value="Unassembled WGS sequence"/>
</dbReference>
<feature type="transmembrane region" description="Helical" evidence="17">
    <location>
        <begin position="305"/>
        <end position="333"/>
    </location>
</feature>
<feature type="transmembrane region" description="Helical" evidence="17">
    <location>
        <begin position="12"/>
        <end position="39"/>
    </location>
</feature>
<evidence type="ECO:0000256" key="1">
    <source>
        <dbReference type="ARBA" id="ARBA00004141"/>
    </source>
</evidence>
<dbReference type="RefSeq" id="WP_011983828.1">
    <property type="nucleotide sequence ID" value="NZ_CP024109.1"/>
</dbReference>
<evidence type="ECO:0000313" key="18">
    <source>
        <dbReference type="EMBL" id="SCL85739.1"/>
    </source>
</evidence>
<dbReference type="GO" id="GO:0015648">
    <property type="term" value="F:lipid-linked peptidoglycan transporter activity"/>
    <property type="evidence" value="ECO:0007669"/>
    <property type="project" value="TreeGrafter"/>
</dbReference>
<evidence type="ECO:0000256" key="8">
    <source>
        <dbReference type="ARBA" id="ARBA00023136"/>
    </source>
</evidence>
<comment type="similarity">
    <text evidence="11">Belongs to the SEDS family. FtsW subfamily.</text>
</comment>
<gene>
    <name evidence="18" type="ORF">BCB44BAC_00813</name>
</gene>
<dbReference type="GO" id="GO:0008360">
    <property type="term" value="P:regulation of cell shape"/>
    <property type="evidence" value="ECO:0007669"/>
    <property type="project" value="UniProtKB-KW"/>
</dbReference>
<keyword evidence="7 17" id="KW-1133">Transmembrane helix</keyword>
<evidence type="ECO:0000256" key="6">
    <source>
        <dbReference type="ARBA" id="ARBA00022984"/>
    </source>
</evidence>
<evidence type="ECO:0000256" key="9">
    <source>
        <dbReference type="ARBA" id="ARBA00032370"/>
    </source>
</evidence>
<protein>
    <recommendedName>
        <fullName evidence="12">Probable peptidoglycan glycosyltransferase FtsW</fullName>
        <ecNumber evidence="14">2.4.99.28</ecNumber>
    </recommendedName>
    <alternativeName>
        <fullName evidence="13">Cell division protein FtsW</fullName>
    </alternativeName>
    <alternativeName>
        <fullName evidence="10">Cell wall polymerase</fullName>
    </alternativeName>
    <alternativeName>
        <fullName evidence="9">Peptidoglycan polymerase</fullName>
    </alternativeName>
</protein>
<name>A0AAX2CDC1_9BACI</name>
<keyword evidence="2" id="KW-0328">Glycosyltransferase</keyword>
<dbReference type="EMBL" id="FMIK01000017">
    <property type="protein sequence ID" value="SCL85739.1"/>
    <property type="molecule type" value="Genomic_DNA"/>
</dbReference>
<keyword evidence="3" id="KW-0808">Transferase</keyword>